<dbReference type="HAMAP" id="MF_01663">
    <property type="entry name" value="L_rham_rotase"/>
    <property type="match status" value="1"/>
</dbReference>
<dbReference type="RefSeq" id="WP_184145068.1">
    <property type="nucleotide sequence ID" value="NZ_JACHIK010000010.1"/>
</dbReference>
<keyword evidence="3 5" id="KW-0119">Carbohydrate metabolism</keyword>
<evidence type="ECO:0000256" key="3">
    <source>
        <dbReference type="ARBA" id="ARBA00023277"/>
    </source>
</evidence>
<dbReference type="Gene3D" id="3.30.70.100">
    <property type="match status" value="1"/>
</dbReference>
<dbReference type="Pfam" id="PF05336">
    <property type="entry name" value="rhaM"/>
    <property type="match status" value="1"/>
</dbReference>
<dbReference type="PANTHER" id="PTHR34389">
    <property type="entry name" value="L-RHAMNOSE MUTAROTASE"/>
    <property type="match status" value="1"/>
</dbReference>
<dbReference type="UniPathway" id="UPA00125"/>
<feature type="binding site" evidence="5">
    <location>
        <position position="18"/>
    </location>
    <ligand>
        <name>substrate</name>
    </ligand>
</feature>
<keyword evidence="2 5" id="KW-0413">Isomerase</keyword>
<dbReference type="SUPFAM" id="SSF54909">
    <property type="entry name" value="Dimeric alpha+beta barrel"/>
    <property type="match status" value="1"/>
</dbReference>
<comment type="similarity">
    <text evidence="5">Belongs to the rhamnose mutarotase family.</text>
</comment>
<comment type="catalytic activity">
    <reaction evidence="5">
        <text>alpha-L-rhamnose = beta-L-rhamnose</text>
        <dbReference type="Rhea" id="RHEA:25584"/>
        <dbReference type="ChEBI" id="CHEBI:27586"/>
        <dbReference type="ChEBI" id="CHEBI:27907"/>
        <dbReference type="EC" id="5.1.3.32"/>
    </reaction>
</comment>
<comment type="subunit">
    <text evidence="5">Homodimer.</text>
</comment>
<evidence type="ECO:0000256" key="1">
    <source>
        <dbReference type="ARBA" id="ARBA00022490"/>
    </source>
</evidence>
<reference evidence="7 8" key="1">
    <citation type="submission" date="2020-08" db="EMBL/GenBank/DDBJ databases">
        <title>Genomic Encyclopedia of Type Strains, Phase IV (KMG-IV): sequencing the most valuable type-strain genomes for metagenomic binning, comparative biology and taxonomic classification.</title>
        <authorList>
            <person name="Goeker M."/>
        </authorList>
    </citation>
    <scope>NUCLEOTIDE SEQUENCE [LARGE SCALE GENOMIC DNA]</scope>
    <source>
        <strain evidence="7 8">DSM 21319</strain>
    </source>
</reference>
<dbReference type="InterPro" id="IPR013448">
    <property type="entry name" value="L-rhamnose_mutarotase"/>
</dbReference>
<dbReference type="AlphaFoldDB" id="A0A7W7YX09"/>
<evidence type="ECO:0000256" key="5">
    <source>
        <dbReference type="HAMAP-Rule" id="MF_01663"/>
    </source>
</evidence>
<evidence type="ECO:0000256" key="2">
    <source>
        <dbReference type="ARBA" id="ARBA00023235"/>
    </source>
</evidence>
<protein>
    <recommendedName>
        <fullName evidence="5 6">L-rhamnose mutarotase</fullName>
        <ecNumber evidence="5 6">5.1.3.32</ecNumber>
    </recommendedName>
    <alternativeName>
        <fullName evidence="5">Rhamnose 1-epimerase</fullName>
    </alternativeName>
    <alternativeName>
        <fullName evidence="5">Type-3 mutarotase</fullName>
    </alternativeName>
</protein>
<dbReference type="GO" id="GO:0019301">
    <property type="term" value="P:rhamnose catabolic process"/>
    <property type="evidence" value="ECO:0007669"/>
    <property type="project" value="UniProtKB-UniRule"/>
</dbReference>
<evidence type="ECO:0000313" key="8">
    <source>
        <dbReference type="Proteomes" id="UP000535406"/>
    </source>
</evidence>
<dbReference type="EMBL" id="JACHIK010000010">
    <property type="protein sequence ID" value="MBB5043707.1"/>
    <property type="molecule type" value="Genomic_DNA"/>
</dbReference>
<comment type="subcellular location">
    <subcellularLocation>
        <location evidence="5">Cytoplasm</location>
    </subcellularLocation>
</comment>
<dbReference type="Proteomes" id="UP000535406">
    <property type="component" value="Unassembled WGS sequence"/>
</dbReference>
<dbReference type="NCBIfam" id="TIGR02625">
    <property type="entry name" value="YiiL_rotase"/>
    <property type="match status" value="1"/>
</dbReference>
<evidence type="ECO:0000256" key="4">
    <source>
        <dbReference type="ARBA" id="ARBA00023308"/>
    </source>
</evidence>
<dbReference type="InterPro" id="IPR011008">
    <property type="entry name" value="Dimeric_a/b-barrel"/>
</dbReference>
<sequence length="104" mass="12034">MERYAFKMKLNPGMAAEYRKRHDEIWPELVSLLREAGVSDYSIHLDPETNILFGLLTRTADHTMAALPDHPVMKRWWAHMADIMETNPDNSPVQSDLVSVFHMP</sequence>
<dbReference type="PANTHER" id="PTHR34389:SF2">
    <property type="entry name" value="L-RHAMNOSE MUTAROTASE"/>
    <property type="match status" value="1"/>
</dbReference>
<comment type="pathway">
    <text evidence="5">Carbohydrate metabolism; L-rhamnose metabolism.</text>
</comment>
<comment type="function">
    <text evidence="5">Involved in the anomeric conversion of L-rhamnose.</text>
</comment>
<proteinExistence type="inferred from homology"/>
<dbReference type="InterPro" id="IPR008000">
    <property type="entry name" value="Rham/fucose_mutarotase"/>
</dbReference>
<keyword evidence="8" id="KW-1185">Reference proteome</keyword>
<evidence type="ECO:0000313" key="7">
    <source>
        <dbReference type="EMBL" id="MBB5043707.1"/>
    </source>
</evidence>
<accession>A0A7W7YX09</accession>
<evidence type="ECO:0000256" key="6">
    <source>
        <dbReference type="NCBIfam" id="TIGR02625"/>
    </source>
</evidence>
<name>A0A7W7YX09_9HYPH</name>
<dbReference type="EC" id="5.1.3.32" evidence="5 6"/>
<comment type="caution">
    <text evidence="7">The sequence shown here is derived from an EMBL/GenBank/DDBJ whole genome shotgun (WGS) entry which is preliminary data.</text>
</comment>
<keyword evidence="1 5" id="KW-0963">Cytoplasm</keyword>
<feature type="binding site" evidence="5">
    <location>
        <position position="41"/>
    </location>
    <ligand>
        <name>substrate</name>
    </ligand>
</feature>
<keyword evidence="4 5" id="KW-0684">Rhamnose metabolism</keyword>
<gene>
    <name evidence="5" type="primary">rhaM</name>
    <name evidence="7" type="ORF">HNQ66_003117</name>
</gene>
<dbReference type="GO" id="GO:0005737">
    <property type="term" value="C:cytoplasm"/>
    <property type="evidence" value="ECO:0007669"/>
    <property type="project" value="UniProtKB-SubCell"/>
</dbReference>
<feature type="active site" description="Proton donor" evidence="5">
    <location>
        <position position="22"/>
    </location>
</feature>
<dbReference type="GO" id="GO:0062192">
    <property type="term" value="F:L-rhamnose mutarotase activity"/>
    <property type="evidence" value="ECO:0007669"/>
    <property type="project" value="UniProtKB-UniRule"/>
</dbReference>
<feature type="binding site" evidence="5">
    <location>
        <begin position="76"/>
        <end position="77"/>
    </location>
    <ligand>
        <name>substrate</name>
    </ligand>
</feature>
<organism evidence="7 8">
    <name type="scientific">Shinella fusca</name>
    <dbReference type="NCBI Taxonomy" id="544480"/>
    <lineage>
        <taxon>Bacteria</taxon>
        <taxon>Pseudomonadati</taxon>
        <taxon>Pseudomonadota</taxon>
        <taxon>Alphaproteobacteria</taxon>
        <taxon>Hyphomicrobiales</taxon>
        <taxon>Rhizobiaceae</taxon>
        <taxon>Shinella</taxon>
    </lineage>
</organism>